<evidence type="ECO:0000313" key="1">
    <source>
        <dbReference type="EnsemblPlants" id="QL04p063123:mrna:CDS:1"/>
    </source>
</evidence>
<keyword evidence="2" id="KW-1185">Reference proteome</keyword>
<evidence type="ECO:0000313" key="2">
    <source>
        <dbReference type="Proteomes" id="UP000594261"/>
    </source>
</evidence>
<dbReference type="EMBL" id="LRBV02000004">
    <property type="status" value="NOT_ANNOTATED_CDS"/>
    <property type="molecule type" value="Genomic_DNA"/>
</dbReference>
<dbReference type="OMA" id="FRSCWSI"/>
<sequence>MAKGRRKHRQHIKEQFENLYQTPEKISKEDIAKTLDTYNLPRLTFIHKQGLDKEFTEKEVRGAVFQLWALKAPGPDGIPTLVFQKCWNTMGPTITQANLGFLRLGFILKELNSTFITLVPKSLSPETVGDFRPISIRWPPKC</sequence>
<name>A0A7N2LHZ4_QUELO</name>
<dbReference type="EnsemblPlants" id="QL04p063123:mrna">
    <property type="protein sequence ID" value="QL04p063123:mrna:CDS:1"/>
    <property type="gene ID" value="QL04p063123"/>
</dbReference>
<organism evidence="1 2">
    <name type="scientific">Quercus lobata</name>
    <name type="common">Valley oak</name>
    <dbReference type="NCBI Taxonomy" id="97700"/>
    <lineage>
        <taxon>Eukaryota</taxon>
        <taxon>Viridiplantae</taxon>
        <taxon>Streptophyta</taxon>
        <taxon>Embryophyta</taxon>
        <taxon>Tracheophyta</taxon>
        <taxon>Spermatophyta</taxon>
        <taxon>Magnoliopsida</taxon>
        <taxon>eudicotyledons</taxon>
        <taxon>Gunneridae</taxon>
        <taxon>Pentapetalae</taxon>
        <taxon>rosids</taxon>
        <taxon>fabids</taxon>
        <taxon>Fagales</taxon>
        <taxon>Fagaceae</taxon>
        <taxon>Quercus</taxon>
    </lineage>
</organism>
<reference evidence="1" key="2">
    <citation type="submission" date="2021-01" db="UniProtKB">
        <authorList>
            <consortium name="EnsemblPlants"/>
        </authorList>
    </citation>
    <scope>IDENTIFICATION</scope>
</reference>
<dbReference type="AlphaFoldDB" id="A0A7N2LHZ4"/>
<evidence type="ECO:0008006" key="3">
    <source>
        <dbReference type="Google" id="ProtNLM"/>
    </source>
</evidence>
<proteinExistence type="predicted"/>
<dbReference type="Proteomes" id="UP000594261">
    <property type="component" value="Chromosome 4"/>
</dbReference>
<reference evidence="1 2" key="1">
    <citation type="journal article" date="2016" name="G3 (Bethesda)">
        <title>First Draft Assembly and Annotation of the Genome of a California Endemic Oak Quercus lobata Nee (Fagaceae).</title>
        <authorList>
            <person name="Sork V.L."/>
            <person name="Fitz-Gibbon S.T."/>
            <person name="Puiu D."/>
            <person name="Crepeau M."/>
            <person name="Gugger P.F."/>
            <person name="Sherman R."/>
            <person name="Stevens K."/>
            <person name="Langley C.H."/>
            <person name="Pellegrini M."/>
            <person name="Salzberg S.L."/>
        </authorList>
    </citation>
    <scope>NUCLEOTIDE SEQUENCE [LARGE SCALE GENOMIC DNA]</scope>
    <source>
        <strain evidence="1 2">cv. SW786</strain>
    </source>
</reference>
<protein>
    <recommendedName>
        <fullName evidence="3">Reverse transcriptase</fullName>
    </recommendedName>
</protein>
<accession>A0A7N2LHZ4</accession>
<dbReference type="InParanoid" id="A0A7N2LHZ4"/>
<dbReference type="Gramene" id="QL04p063123:mrna">
    <property type="protein sequence ID" value="QL04p063123:mrna:CDS:1"/>
    <property type="gene ID" value="QL04p063123"/>
</dbReference>